<sequence>MYCYLRQITQEILKRKNLAWDGSIIPQELPPVDDDLTMIEMFGVMLNHYFTQIDENKSPFSVINNHLDIISHFKNILNDPWPEIEKIQTESTPWYIHDILFFISLCGHLQESLDFCNHHFDSLKLPSEHACSIYSSVLPIKAILHKQGYLNKFPYLKIALTKPSRISVAGETINQHIDKDSFLLKTSVNRLIRCSTFTMAEENYYLHILSNYLSPINNSNIRPNNYQLLSTSLSLGMLNVSESKAIIEKYFLGLHNLETQVAWSSEHLYWKLFLSYIKTIMPSNLKSGNETYSLIKLIMNQIKQHTNHCSPYSEPVFNWHGSTSEFVKYFHNLIASKKLSIGGNYDMDPYVKKLHQTISIEKDKGAGYLSCGSLLTYFKQLNAEIR</sequence>
<dbReference type="Proteomes" id="UP000708576">
    <property type="component" value="Unassembled WGS sequence"/>
</dbReference>
<dbReference type="EMBL" id="JAGUCO010000008">
    <property type="protein sequence ID" value="MBS2099098.1"/>
    <property type="molecule type" value="Genomic_DNA"/>
</dbReference>
<evidence type="ECO:0000313" key="1">
    <source>
        <dbReference type="EMBL" id="MBS2099098.1"/>
    </source>
</evidence>
<reference evidence="1 2" key="1">
    <citation type="journal article" date="2015" name="Int. J. Syst. Evol. Microbiol.">
        <title>Carboxylicivirga linearis sp. nov., isolated from a sea cucumber culture pond.</title>
        <authorList>
            <person name="Wang F.Q."/>
            <person name="Zhou Y.X."/>
            <person name="Lin X.Z."/>
            <person name="Chen G.J."/>
            <person name="Du Z.J."/>
        </authorList>
    </citation>
    <scope>NUCLEOTIDE SEQUENCE [LARGE SCALE GENOMIC DNA]</scope>
    <source>
        <strain evidence="1 2">FB218</strain>
    </source>
</reference>
<name>A0ABS5JW71_9BACT</name>
<proteinExistence type="predicted"/>
<gene>
    <name evidence="1" type="ORF">KEM10_12470</name>
</gene>
<protein>
    <submittedName>
        <fullName evidence="1">Uncharacterized protein</fullName>
    </submittedName>
</protein>
<accession>A0ABS5JW71</accession>
<dbReference type="RefSeq" id="WP_212216341.1">
    <property type="nucleotide sequence ID" value="NZ_JAGUCO010000008.1"/>
</dbReference>
<keyword evidence="2" id="KW-1185">Reference proteome</keyword>
<comment type="caution">
    <text evidence="1">The sequence shown here is derived from an EMBL/GenBank/DDBJ whole genome shotgun (WGS) entry which is preliminary data.</text>
</comment>
<evidence type="ECO:0000313" key="2">
    <source>
        <dbReference type="Proteomes" id="UP000708576"/>
    </source>
</evidence>
<organism evidence="1 2">
    <name type="scientific">Carboxylicivirga linearis</name>
    <dbReference type="NCBI Taxonomy" id="1628157"/>
    <lineage>
        <taxon>Bacteria</taxon>
        <taxon>Pseudomonadati</taxon>
        <taxon>Bacteroidota</taxon>
        <taxon>Bacteroidia</taxon>
        <taxon>Marinilabiliales</taxon>
        <taxon>Marinilabiliaceae</taxon>
        <taxon>Carboxylicivirga</taxon>
    </lineage>
</organism>